<dbReference type="InterPro" id="IPR027393">
    <property type="entry name" value="Virus_scaffolding_prot_C"/>
</dbReference>
<name>W7E021_9LIST</name>
<dbReference type="EMBL" id="AODM01000017">
    <property type="protein sequence ID" value="EUJ59497.1"/>
    <property type="molecule type" value="Genomic_DNA"/>
</dbReference>
<dbReference type="Gene3D" id="4.10.810.10">
    <property type="entry name" value="Virus Scaffolding Protein, Chain A"/>
    <property type="match status" value="1"/>
</dbReference>
<dbReference type="Proteomes" id="UP000019241">
    <property type="component" value="Unassembled WGS sequence"/>
</dbReference>
<dbReference type="AlphaFoldDB" id="W7E021"/>
<comment type="caution">
    <text evidence="2">The sequence shown here is derived from an EMBL/GenBank/DDBJ whole genome shotgun (WGS) entry which is preliminary data.</text>
</comment>
<accession>W7E021</accession>
<feature type="domain" description="IDEAL" evidence="1">
    <location>
        <begin position="41"/>
        <end position="77"/>
    </location>
</feature>
<dbReference type="SMART" id="SM00914">
    <property type="entry name" value="IDEAL"/>
    <property type="match status" value="1"/>
</dbReference>
<organism evidence="2 3">
    <name type="scientific">Listeria fleischmannii FSL S10-1203</name>
    <dbReference type="NCBI Taxonomy" id="1265822"/>
    <lineage>
        <taxon>Bacteria</taxon>
        <taxon>Bacillati</taxon>
        <taxon>Bacillota</taxon>
        <taxon>Bacilli</taxon>
        <taxon>Bacillales</taxon>
        <taxon>Listeriaceae</taxon>
        <taxon>Listeria</taxon>
    </lineage>
</organism>
<dbReference type="RefSeq" id="WP_036062866.1">
    <property type="nucleotide sequence ID" value="NZ_AODM01000017.1"/>
</dbReference>
<dbReference type="Pfam" id="PF08858">
    <property type="entry name" value="IDEAL"/>
    <property type="match status" value="1"/>
</dbReference>
<gene>
    <name evidence="2" type="ORF">MCOL2_05845</name>
</gene>
<dbReference type="InterPro" id="IPR014957">
    <property type="entry name" value="IDEAL_dom"/>
</dbReference>
<protein>
    <recommendedName>
        <fullName evidence="1">IDEAL domain-containing protein</fullName>
    </recommendedName>
</protein>
<sequence>MDDYNYNVLDSSLKGVSGHHKRVLSVYKKIVRTYLNLLECCIEYNARQYQIRELQKKVDTALDNKDEAAFIKLTKQLNSLIE</sequence>
<evidence type="ECO:0000259" key="1">
    <source>
        <dbReference type="SMART" id="SM00914"/>
    </source>
</evidence>
<evidence type="ECO:0000313" key="3">
    <source>
        <dbReference type="Proteomes" id="UP000019241"/>
    </source>
</evidence>
<reference evidence="2 3" key="1">
    <citation type="submission" date="2012-12" db="EMBL/GenBank/DDBJ databases">
        <title>Novel taxa of Listeriaceae from agricultural environments in the United States.</title>
        <authorList>
            <person name="den Bakker H.C."/>
            <person name="Allred A."/>
            <person name="Warchocki S."/>
            <person name="Wright E.M."/>
            <person name="Burrell A."/>
            <person name="Nightingale K.K."/>
            <person name="Kephart D."/>
            <person name="Wiedmann M."/>
        </authorList>
    </citation>
    <scope>NUCLEOTIDE SEQUENCE [LARGE SCALE GENOMIC DNA]</scope>
    <source>
        <strain evidence="2 3">FSL S10-1203</strain>
    </source>
</reference>
<proteinExistence type="predicted"/>
<evidence type="ECO:0000313" key="2">
    <source>
        <dbReference type="EMBL" id="EUJ59497.1"/>
    </source>
</evidence>